<evidence type="ECO:0000259" key="4">
    <source>
        <dbReference type="Pfam" id="PF14432"/>
    </source>
</evidence>
<dbReference type="InterPro" id="IPR032867">
    <property type="entry name" value="DYW_dom"/>
</dbReference>
<dbReference type="InterPro" id="IPR002885">
    <property type="entry name" value="PPR_rpt"/>
</dbReference>
<evidence type="ECO:0000256" key="3">
    <source>
        <dbReference type="PROSITE-ProRule" id="PRU00708"/>
    </source>
</evidence>
<dbReference type="GO" id="GO:0009451">
    <property type="term" value="P:RNA modification"/>
    <property type="evidence" value="ECO:0007669"/>
    <property type="project" value="InterPro"/>
</dbReference>
<evidence type="ECO:0000313" key="5">
    <source>
        <dbReference type="EMBL" id="KAF2595394.1"/>
    </source>
</evidence>
<dbReference type="InterPro" id="IPR011990">
    <property type="entry name" value="TPR-like_helical_dom_sf"/>
</dbReference>
<feature type="repeat" description="PPR" evidence="3">
    <location>
        <begin position="22"/>
        <end position="56"/>
    </location>
</feature>
<protein>
    <recommendedName>
        <fullName evidence="4">DYW domain-containing protein</fullName>
    </recommendedName>
</protein>
<accession>A0A8S9KKW8</accession>
<comment type="similarity">
    <text evidence="1">Belongs to the PPR family. PCMP-H subfamily.</text>
</comment>
<dbReference type="Gene3D" id="1.25.40.10">
    <property type="entry name" value="Tetratricopeptide repeat domain"/>
    <property type="match status" value="3"/>
</dbReference>
<dbReference type="GO" id="GO:0008270">
    <property type="term" value="F:zinc ion binding"/>
    <property type="evidence" value="ECO:0007669"/>
    <property type="project" value="InterPro"/>
</dbReference>
<feature type="domain" description="DYW" evidence="4">
    <location>
        <begin position="338"/>
        <end position="430"/>
    </location>
</feature>
<comment type="caution">
    <text evidence="5">The sequence shown here is derived from an EMBL/GenBank/DDBJ whole genome shotgun (WGS) entry which is preliminary data.</text>
</comment>
<dbReference type="AlphaFoldDB" id="A0A8S9KKW8"/>
<dbReference type="PROSITE" id="PS51375">
    <property type="entry name" value="PPR"/>
    <property type="match status" value="2"/>
</dbReference>
<dbReference type="Pfam" id="PF20431">
    <property type="entry name" value="E_motif"/>
    <property type="match status" value="1"/>
</dbReference>
<dbReference type="PANTHER" id="PTHR47926">
    <property type="entry name" value="PENTATRICOPEPTIDE REPEAT-CONTAINING PROTEIN"/>
    <property type="match status" value="1"/>
</dbReference>
<feature type="repeat" description="PPR" evidence="3">
    <location>
        <begin position="123"/>
        <end position="157"/>
    </location>
</feature>
<dbReference type="Pfam" id="PF14432">
    <property type="entry name" value="DYW_deaminase"/>
    <property type="match status" value="2"/>
</dbReference>
<dbReference type="NCBIfam" id="TIGR00756">
    <property type="entry name" value="PPR"/>
    <property type="match status" value="2"/>
</dbReference>
<proteinExistence type="inferred from homology"/>
<evidence type="ECO:0000256" key="2">
    <source>
        <dbReference type="ARBA" id="ARBA00022737"/>
    </source>
</evidence>
<dbReference type="PANTHER" id="PTHR47926:SF385">
    <property type="entry name" value="DYW DOMAIN-CONTAINING PROTEIN"/>
    <property type="match status" value="1"/>
</dbReference>
<evidence type="ECO:0000256" key="1">
    <source>
        <dbReference type="ARBA" id="ARBA00006643"/>
    </source>
</evidence>
<feature type="domain" description="DYW" evidence="4">
    <location>
        <begin position="478"/>
        <end position="570"/>
    </location>
</feature>
<dbReference type="Pfam" id="PF01535">
    <property type="entry name" value="PPR"/>
    <property type="match status" value="1"/>
</dbReference>
<dbReference type="EMBL" id="QGKY02000164">
    <property type="protein sequence ID" value="KAF2595394.1"/>
    <property type="molecule type" value="Genomic_DNA"/>
</dbReference>
<dbReference type="FunFam" id="1.25.40.10:FF:002298">
    <property type="entry name" value="Putative pentatricopeptide repeat family protein"/>
    <property type="match status" value="1"/>
</dbReference>
<organism evidence="5">
    <name type="scientific">Brassica cretica</name>
    <name type="common">Mustard</name>
    <dbReference type="NCBI Taxonomy" id="69181"/>
    <lineage>
        <taxon>Eukaryota</taxon>
        <taxon>Viridiplantae</taxon>
        <taxon>Streptophyta</taxon>
        <taxon>Embryophyta</taxon>
        <taxon>Tracheophyta</taxon>
        <taxon>Spermatophyta</taxon>
        <taxon>Magnoliopsida</taxon>
        <taxon>eudicotyledons</taxon>
        <taxon>Gunneridae</taxon>
        <taxon>Pentapetalae</taxon>
        <taxon>rosids</taxon>
        <taxon>malvids</taxon>
        <taxon>Brassicales</taxon>
        <taxon>Brassicaceae</taxon>
        <taxon>Brassiceae</taxon>
        <taxon>Brassica</taxon>
    </lineage>
</organism>
<dbReference type="InterPro" id="IPR046848">
    <property type="entry name" value="E_motif"/>
</dbReference>
<dbReference type="Pfam" id="PF13041">
    <property type="entry name" value="PPR_2"/>
    <property type="match status" value="2"/>
</dbReference>
<keyword evidence="2" id="KW-0677">Repeat</keyword>
<dbReference type="InterPro" id="IPR046960">
    <property type="entry name" value="PPR_At4g14850-like_plant"/>
</dbReference>
<name>A0A8S9KKW8_BRACR</name>
<gene>
    <name evidence="5" type="ORF">F2Q70_00043657</name>
</gene>
<sequence>MYGKCGNPLYAQRVYNGTETLNIVLNTSILNAYFQNKSYEGALNLFAKMETKEVPPNEFTFAVLLNSTAELSLLRQGDLLHGLVVKSGFRNHVMVGNALVNMYAKSGSIEDAWKAFSGMAFRDIVTWNTMICGFSHHGLGMEALEAFEEMMSAGEFPNRITFIGVLQACSHMGFVEQGHYYFNHLMKQFGVEPDLQHYTCVVGLLSKAGLFEDAEYFMRTAPIGWDVVAWRALLNACYVRRNYSLGKKVAEYAIEMHPNDSGIYILLSNIHAKSKEWDGVARVRSLMKERRVKKEPGVSWIGIRNKTHVFLSEDNQHAEIVLIYAKVKEVLAKIRPLGYAPDVAGAYHDVDEEQRENNLSYHSEKLAVAYGLMKTPEKSPLYVTKNVRICDDCHSAIKLISRLSDRLIVVRDSNRFHHFQDGHCSCCDYWRVKKEPGVSWIGIRNKTHVFLSEDNQHAEIVLIYAKVKEVLAKIRPLGYAPDVAGAYHDVDEEQRENNLSYHSEKLAVAYGLMKTPEKSPLYVTKNVRICDDCHSAIKLISRLSDRLIVVRDSNRFHHFQDGHCSCCDYW</sequence>
<dbReference type="GO" id="GO:0003723">
    <property type="term" value="F:RNA binding"/>
    <property type="evidence" value="ECO:0007669"/>
    <property type="project" value="InterPro"/>
</dbReference>
<reference evidence="5" key="1">
    <citation type="submission" date="2019-12" db="EMBL/GenBank/DDBJ databases">
        <title>Genome sequencing and annotation of Brassica cretica.</title>
        <authorList>
            <person name="Studholme D.J."/>
            <person name="Sarris P.F."/>
        </authorList>
    </citation>
    <scope>NUCLEOTIDE SEQUENCE</scope>
    <source>
        <strain evidence="5">PFS-102/07</strain>
        <tissue evidence="5">Leaf</tissue>
    </source>
</reference>